<comment type="caution">
    <text evidence="1">The sequence shown here is derived from an EMBL/GenBank/DDBJ whole genome shotgun (WGS) entry which is preliminary data.</text>
</comment>
<keyword evidence="2" id="KW-1185">Reference proteome</keyword>
<dbReference type="AlphaFoldDB" id="A0A8X6MJ52"/>
<dbReference type="Proteomes" id="UP000887013">
    <property type="component" value="Unassembled WGS sequence"/>
</dbReference>
<proteinExistence type="predicted"/>
<accession>A0A8X6MJ52</accession>
<name>A0A8X6MJ52_NEPPI</name>
<evidence type="ECO:0000313" key="1">
    <source>
        <dbReference type="EMBL" id="GFS56362.1"/>
    </source>
</evidence>
<dbReference type="EMBL" id="BMAW01046606">
    <property type="protein sequence ID" value="GFS56362.1"/>
    <property type="molecule type" value="Genomic_DNA"/>
</dbReference>
<sequence length="126" mass="14090">MGKLHRCTNRVASIVGRHFGANKRIQNPLKTNHKEFRGCLQSNPVQIISLLPRCYEAVQKLPRFNAIIASLDYHLLANPYQPFSVLGVILFLPLPNSDILADWRAATSLSGATALSEATWNYDWTG</sequence>
<protein>
    <submittedName>
        <fullName evidence="1">Uncharacterized protein</fullName>
    </submittedName>
</protein>
<evidence type="ECO:0000313" key="2">
    <source>
        <dbReference type="Proteomes" id="UP000887013"/>
    </source>
</evidence>
<gene>
    <name evidence="1" type="ORF">NPIL_455891</name>
</gene>
<organism evidence="1 2">
    <name type="scientific">Nephila pilipes</name>
    <name type="common">Giant wood spider</name>
    <name type="synonym">Nephila maculata</name>
    <dbReference type="NCBI Taxonomy" id="299642"/>
    <lineage>
        <taxon>Eukaryota</taxon>
        <taxon>Metazoa</taxon>
        <taxon>Ecdysozoa</taxon>
        <taxon>Arthropoda</taxon>
        <taxon>Chelicerata</taxon>
        <taxon>Arachnida</taxon>
        <taxon>Araneae</taxon>
        <taxon>Araneomorphae</taxon>
        <taxon>Entelegynae</taxon>
        <taxon>Araneoidea</taxon>
        <taxon>Nephilidae</taxon>
        <taxon>Nephila</taxon>
    </lineage>
</organism>
<reference evidence="1" key="1">
    <citation type="submission" date="2020-08" db="EMBL/GenBank/DDBJ databases">
        <title>Multicomponent nature underlies the extraordinary mechanical properties of spider dragline silk.</title>
        <authorList>
            <person name="Kono N."/>
            <person name="Nakamura H."/>
            <person name="Mori M."/>
            <person name="Yoshida Y."/>
            <person name="Ohtoshi R."/>
            <person name="Malay A.D."/>
            <person name="Moran D.A.P."/>
            <person name="Tomita M."/>
            <person name="Numata K."/>
            <person name="Arakawa K."/>
        </authorList>
    </citation>
    <scope>NUCLEOTIDE SEQUENCE</scope>
</reference>